<dbReference type="Proteomes" id="UP000615455">
    <property type="component" value="Unassembled WGS sequence"/>
</dbReference>
<dbReference type="EMBL" id="BMHE01000012">
    <property type="protein sequence ID" value="GFZ81372.1"/>
    <property type="molecule type" value="Genomic_DNA"/>
</dbReference>
<evidence type="ECO:0000313" key="2">
    <source>
        <dbReference type="Proteomes" id="UP000615455"/>
    </source>
</evidence>
<organism evidence="1 2">
    <name type="scientific">Paenibacillus marchantiophytorum</name>
    <dbReference type="NCBI Taxonomy" id="1619310"/>
    <lineage>
        <taxon>Bacteria</taxon>
        <taxon>Bacillati</taxon>
        <taxon>Bacillota</taxon>
        <taxon>Bacilli</taxon>
        <taxon>Bacillales</taxon>
        <taxon>Paenibacillaceae</taxon>
        <taxon>Paenibacillus</taxon>
    </lineage>
</organism>
<proteinExistence type="predicted"/>
<gene>
    <name evidence="1" type="ORF">GCM10008018_28830</name>
</gene>
<sequence>MVLALKSGLLEGIRVFGDCYLRGKWMFSRIRSLWRLLSVVLALKSGQFEGKKPPIP</sequence>
<evidence type="ECO:0000313" key="1">
    <source>
        <dbReference type="EMBL" id="GFZ81372.1"/>
    </source>
</evidence>
<comment type="caution">
    <text evidence="1">The sequence shown here is derived from an EMBL/GenBank/DDBJ whole genome shotgun (WGS) entry which is preliminary data.</text>
</comment>
<name>A0ABQ1EQ68_9BACL</name>
<reference evidence="2" key="1">
    <citation type="journal article" date="2019" name="Int. J. Syst. Evol. Microbiol.">
        <title>The Global Catalogue of Microorganisms (GCM) 10K type strain sequencing project: providing services to taxonomists for standard genome sequencing and annotation.</title>
        <authorList>
            <consortium name="The Broad Institute Genomics Platform"/>
            <consortium name="The Broad Institute Genome Sequencing Center for Infectious Disease"/>
            <person name="Wu L."/>
            <person name="Ma J."/>
        </authorList>
    </citation>
    <scope>NUCLEOTIDE SEQUENCE [LARGE SCALE GENOMIC DNA]</scope>
    <source>
        <strain evidence="2">CGMCC 1.15043</strain>
    </source>
</reference>
<protein>
    <submittedName>
        <fullName evidence="1">Uncharacterized protein</fullName>
    </submittedName>
</protein>
<accession>A0ABQ1EQ68</accession>
<keyword evidence="2" id="KW-1185">Reference proteome</keyword>